<protein>
    <submittedName>
        <fullName evidence="5">RdRp</fullName>
    </submittedName>
</protein>
<proteinExistence type="predicted"/>
<dbReference type="Pfam" id="PF00680">
    <property type="entry name" value="RdRP_1"/>
    <property type="match status" value="1"/>
</dbReference>
<dbReference type="GO" id="GO:0039694">
    <property type="term" value="P:viral RNA genome replication"/>
    <property type="evidence" value="ECO:0007669"/>
    <property type="project" value="InterPro"/>
</dbReference>
<dbReference type="PROSITE" id="PS50507">
    <property type="entry name" value="RDRP_SSRNA_POS"/>
    <property type="match status" value="1"/>
</dbReference>
<dbReference type="EMBL" id="KX884215">
    <property type="protein sequence ID" value="APG78330.1"/>
    <property type="molecule type" value="Genomic_RNA"/>
</dbReference>
<sequence length="472" mass="54275">MLRFKGRFKGFAQRTHSIVEPTPFLPSDRCPHDLWRSPVDQRLIREDLFEFFNDTTEPDSPLFRLAIHDARDAFHLKSKVRMLHLKEVFEQPLEIWSRSPGLPWRDLGYKTKDDVRRDPHAILKVRKFWHLVKHNDAIDPPDSCAFVRAHVVQRPELKVRAVWGYPATVTFGEAVFALPLIRAYQRGGSPIAYGFETGAAGFSKLRSVLKGNSYCGIDFSKFDKTVPSWLIRLAFYILADNIDFKNYEGYGVAEPTCMWRMYEYIMDYFVNTTIRLANGDRWQKSSGIASGSYFTQLIGSVCNYILLRWFCYEAGVTVDGILVFGDDSLLATRTPIDLDVFASMAEKVGMHINLEKSGVSQFLDRLRFLGFYVNHGMPLKPRNEWLASLYFPENPDKTWDDVASRALGLYYANQGVDEYISDLCASIVHLRPFDVQLSHSMRKMLSVCGHTLDKIGPDLPSKIEFLYRMKVL</sequence>
<dbReference type="GO" id="GO:0006351">
    <property type="term" value="P:DNA-templated transcription"/>
    <property type="evidence" value="ECO:0007669"/>
    <property type="project" value="InterPro"/>
</dbReference>
<evidence type="ECO:0000256" key="1">
    <source>
        <dbReference type="ARBA" id="ARBA00022679"/>
    </source>
</evidence>
<reference evidence="5" key="1">
    <citation type="journal article" date="2016" name="Nature">
        <title>Redefining the invertebrate RNA virosphere.</title>
        <authorList>
            <person name="Shi M."/>
            <person name="Lin X.D."/>
            <person name="Tian J.H."/>
            <person name="Chen L.J."/>
            <person name="Chen X."/>
            <person name="Li C.X."/>
            <person name="Qin X.C."/>
            <person name="Li J."/>
            <person name="Cao J.P."/>
            <person name="Eden J.S."/>
            <person name="Buchmann J."/>
            <person name="Wang W."/>
            <person name="Xu J."/>
            <person name="Holmes E.C."/>
            <person name="Zhang Y.Z."/>
        </authorList>
    </citation>
    <scope>NUCLEOTIDE SEQUENCE</scope>
    <source>
        <strain evidence="5">WHYY15874</strain>
    </source>
</reference>
<dbReference type="InterPro" id="IPR043128">
    <property type="entry name" value="Rev_trsase/Diguanyl_cyclase"/>
</dbReference>
<accession>A0A1L3KLN6</accession>
<keyword evidence="1" id="KW-0808">Transferase</keyword>
<dbReference type="InterPro" id="IPR043502">
    <property type="entry name" value="DNA/RNA_pol_sf"/>
</dbReference>
<dbReference type="SUPFAM" id="SSF56672">
    <property type="entry name" value="DNA/RNA polymerases"/>
    <property type="match status" value="1"/>
</dbReference>
<keyword evidence="2" id="KW-0548">Nucleotidyltransferase</keyword>
<dbReference type="InterPro" id="IPR001205">
    <property type="entry name" value="RNA-dir_pol_C"/>
</dbReference>
<evidence type="ECO:0000256" key="2">
    <source>
        <dbReference type="ARBA" id="ARBA00022695"/>
    </source>
</evidence>
<evidence type="ECO:0000256" key="3">
    <source>
        <dbReference type="ARBA" id="ARBA00022953"/>
    </source>
</evidence>
<name>A0A1L3KLN6_9VIRU</name>
<evidence type="ECO:0000313" key="5">
    <source>
        <dbReference type="EMBL" id="APG78330.1"/>
    </source>
</evidence>
<dbReference type="Gene3D" id="3.30.70.270">
    <property type="match status" value="1"/>
</dbReference>
<dbReference type="GO" id="GO:0003723">
    <property type="term" value="F:RNA binding"/>
    <property type="evidence" value="ECO:0007669"/>
    <property type="project" value="InterPro"/>
</dbReference>
<dbReference type="InterPro" id="IPR007094">
    <property type="entry name" value="RNA-dir_pol_PSvirus"/>
</dbReference>
<evidence type="ECO:0000259" key="4">
    <source>
        <dbReference type="PROSITE" id="PS50507"/>
    </source>
</evidence>
<organism evidence="5">
    <name type="scientific">Hubei partiti-like virus 45</name>
    <dbReference type="NCBI Taxonomy" id="1923053"/>
    <lineage>
        <taxon>Viruses</taxon>
        <taxon>Riboviria</taxon>
    </lineage>
</organism>
<feature type="domain" description="RdRp catalytic" evidence="4">
    <location>
        <begin position="212"/>
        <end position="340"/>
    </location>
</feature>
<keyword evidence="3" id="KW-0693">Viral RNA replication</keyword>
<dbReference type="GO" id="GO:0003968">
    <property type="term" value="F:RNA-directed RNA polymerase activity"/>
    <property type="evidence" value="ECO:0007669"/>
    <property type="project" value="InterPro"/>
</dbReference>